<dbReference type="SUPFAM" id="SSF55874">
    <property type="entry name" value="ATPase domain of HSP90 chaperone/DNA topoisomerase II/histidine kinase"/>
    <property type="match status" value="2"/>
</dbReference>
<dbReference type="InterPro" id="IPR009060">
    <property type="entry name" value="UBA-like_sf"/>
</dbReference>
<dbReference type="Pfam" id="PF04564">
    <property type="entry name" value="U-box"/>
    <property type="match status" value="1"/>
</dbReference>
<dbReference type="Pfam" id="PF25794">
    <property type="entry name" value="SACS"/>
    <property type="match status" value="3"/>
</dbReference>
<dbReference type="PROSITE" id="PS50030">
    <property type="entry name" value="UBA"/>
    <property type="match status" value="1"/>
</dbReference>
<sequence>MSGAWNSAAEDFGQKVDLTVRIREILRNYPEGLSILKELIQNADDAGARTIRFCAAEARSTSGSANENSDPLSNIMKGPSLLSYNSAKFSDTDFKSIQRIGDSLKKDKNGTKTGRFGVGVNSTYHLTDVPMFVSGSKVVMFDPQASFVPGINPANPGKLIDCAKTNGRSLVESLPNVFDPLKVFGCDLSGKEFNGTTFRFALRTEEQAEVSRLSRQSHSLENIRDLLRQMAAAAPSMLLFLKNVECIEIYDWKENMDSPTMMARTFVGNATEKLRARRSYVLSAPSRVPASPQAVDYILDIESSGSGIKDNGGVSFPKERWMVCNQLGGGNASIMARDKALDHMKLVPWAGVAARLSPDCNVEGGNAYCFLPLPVRTKLPIHVNGYFELSSNRRDVWWGDDMAGDGKARAEWNKSIVQDIAGPSYVRLVEAAIRNNLVSSITFELLFPQRSLSGPWLVLANRFLNGIRDVPVLHSACASPQNWVAPSKSLLMHDENDTKLIEILSKDKLPLVLIKSAELKALLLERKTCTNTTTPELLRRYYSRRKTIANGSLEDAEHRLEYAEYLLKYCKSDINPTQISELSGCQFVPLASGELGRFCVLPNFDQFGLKQLQSMGFSLLLCMHALRISKDNIDSAMEWLLTNRYSNEASTVQHGVDPYLVCNEDTASLLRKSASNTFVDLEMVNDPSLRKFFTSGAVSSSLNVLPLQSNMLADVVARAVPSEWRGKESAHWDLNMEHPNLQWFTDLWRFVCSCSDIEGSLKSVAEQFCIVPTKQEVVCTLSPGNAVLDPGKLDKKLVDCLVELGVLILYEGVLPSDLIVPQEIYSYIMEPTRDGVVRVVDAATRRQNDSQGQNRIDQSSDDVKSSLFSFFAKNMNSTLSESNISTLRSFQIFRAYTNNNSMETKWVPMSRSGRWYVLPAASEEERMFMTSDFLATFSNTEVDLLILLGAKKMSKSDFFKKVVLPQLSQASSELGDKLIQDILVNLPSICSHDSEFNEFLSNSKFIRSSESQTLKAPSELYDPEVPQLLTLMNQDSFPDEFYMNPDLLLSLRKLGLQSTLSWDTVLECACSIESESTKGDQDLALSAKARGAELLLFLDMHVDTFFPEFQKNKSSRTGRLFRKMNSALFEDSEQKQKNKEVQAHRIQKLLNTKWMPVYQKPPQPYLPWPENCESVAAPVETVPTEKMWLASYSKRLVDGDVHSSDIKKLFGWLNEVSVKDVGLQLRMLSSTFEKKQLQQNEAQTKSGDEKEVVKMSSLRQKYSSEIGRIYHILNSIESEYEMEVIQSILHQSPWLWMGDGFVSSDHVAYSSSINAHPYLFTVPPDLACYRNLLSAFNIRDTFGSSDYCLVLNRMAKDTKSDKVHVWGARQVELAVNLVQKISDDVLRLKDLEIYAPTEDGQMEVVNKLVYDDAPWLSKDLPGKKGLVYVHPKISASVCEKIGVKSVRKLLLQNNADMISFGDGVVHEAFGQSESLTRRLKNIVEMYPEGPQQLSELIQNADDAKATVVRFVVSMKQHGTSSLLGQKMSEWQGGALYCYNDSTFTSRDFDNLAKIGQASKLEKLSTTGRFGLGFNSVFHWTDVPSIVSGDYLVMFDPHARYVPGASDMSRGMKIRFTHTELASQFPDQMIPYCLFGNDMKQRFNGTLFRFPFRNEKTAKESEISKKQYGDDVATKELIDSFKNVISKVVLFLRHVKRVEFYVEGESDQAPKLQYYADVGERKALSETHAKRSSTSNMSGLESIRSLANSAVFGGSTTQPIQSDHWNSISNFISGNESQPISKEAFYSKLLRTPEQQLPQTKHLVTITFGENTQFTQETSNIAEERQITRTDKYLICSALGSGQCRAMACNPKHRDLKFLPWGSVAVHLTRNEESPPNERGNAFCFLPLPSETGFAVHINGYFELSANRRDIWFGADMTGAGQVRYEWNRLLLRDVISPLYTQILLTARSLIGPGDQFNRMWPTEVSSDIWKVVRSRVFQISESDNLPLMHTPLNGGRWVDMKSAVFLEKADNNLSENEGPSIARKRLLEILQLEDLSVVNMPTSVIKCMKDESCLIREVNPPFIREWFKKDLRHPSLKDRDNAVFLLRFCIDEIVEGRNLRQLHGLPLLPLTNGGLGLIGDSSTTQPFFIANQTQNFLLKKGSRNIVDVWTSDSRLNGYLMNEDFHQNSNSFLMDSSNFVRILAESFPPEWEGLPEVHWIQDLDTEEAVPSNPKWISKLWGYIASDTLFPDLSLFLEKLQIVPALVGEGGDKTLQVLTANMAVVNVSNAKSDGAVTDSVGRILRSIGIRTLDSTVFGEDATIVFRALDKYIQLATAKGIVAALSNSFPDQLSTSDIVKRMAGKFKYIEDADKRSLRNFLRDSSLPVLNSDEICVLRSLPIYETFAVGGKEIFSHLVDNSHLPPACADRTHLDNRFVKASTRREVDFYSKIGLCTMSPQDYYTEYVPHLLANNKLAIESRSNLVIKMLQDSLRLADDENGKDFVNNLKDIKFVPNCKGELVRPTELYDPNETGLVDLVDESMLPVEELRHGTSLQSLRLLGMSRELSSDGILESARQIELQAKNLSIMEEVEDTQIEAVRKRATSLLNFLDEDSTIRSFIDSKRRKSGVGSVDESDNLGQIEVSLSDDESVISELLTIAWLPVEKTPSNLVDELNPPRVAHQLSGVGISSPQFTRPKVDDWICSSTMDILSINTKSSALEQLFQWDLQPSIVSVASQLVALSQHDVLRSNEQSYRQKMSKVSIQIYEILDNHMDAADHDERERALMILQGKPWIWVGDNFVTNSQVAFNAPDNARPYLYSVPDQMLCYENLLKACGVRDSFSGEDYMLLLSTLTSKLQGDLCNTKQLDLAIFVARNLSRITPDEFNLLDKSLLYLPSKEGRMYRASEMTFDDAPWLSAIVKKTRHVFVHPDVGNEVARILGSKSLRDVLSANQNGMVKIPCPKHEALHQLFSRRSIKNDECCRAVLELLEIAELKGTKQISILLDRRQFGTMSLLHPFLAPAQGPAIVVCFHDVAIEVDDLVKLTSPAKYYSSTTSGGGGCGGSGFPRYGRGLCGAFTATDCLQVLSGRSLLIFDPSGNYLIEDKNQQTESPLKSATGNRREKANARNYGLSHSFCKQFPDQFEPFLSLSAGVQESMVNGNSTPGGPYFRGTIIRLPLRTQDGPTSPICSKVFGNEDLDELSSLFQDALPKTLLFSYHLQGISFDQWMPNEEFQETIQSSRVSSSPLSRRSHLEEMSEPKVWKKEKSKLGKMFKSSWVPRRRSHMLQITSRIKGEINDVVDTYAIHSVLAPPRLREMACTESLSPLKLIPTVGIAAHLDRSCGQTPATSDFNLPKGKIFVGFDTGIQTGLPFHINAPLFMHEWLGTVLLGSEDDLEFKSAFPGIRNIVITDKYNTEKARSLALYVWNRQALTSAIHELLPYFLTEIKEPLQTLWARDPRLFYKFWPYSGRVRPNFKDFVDASVYRNLTVSTMEIYLTEKDGFQAIDKGCFSCPDFELHEAAIFFLQHMALFTTPRLVVEDLTKFGIEGRQLTPTVARSLLRNEQHASHLTGRSQEAMAVLEYCLADMKDEHSFQPLSQAALQCKRQLTGLPILPLSDGSMGRIGSQIIVADTEQQSMLPMLNNKFLSSHVLERLQHFFSKPGSLELLSLETFSPKVLARNIQNVLPRSWEGKDFVEWNPDDVINNDSRVPSKLWLYRFWQQVSISDHDAVQLFQRWPLIPVKSGQLASCGNLRFLLYMCIAAKDHNTYRFLCEEDRRLRQIEDNRVRTNPMQVNRIQESGESPDNDIFWNMGETDDNEDLDENHPEKPKLDDELCDNETGDDISIHAHDLDTDSSPISMSTNDDTNAHDNDPEPEEQDISQQPQPLGYDPNSESLKNLYKILLALKCPLLDSSFFDDDKVKALLPVDRLGVSRSIMTTLNQGINYWPTLSWSVLSPTDFENLILLLSSHERNRLSLMISDLTLMKNLPIFETVAGTYVSIQDRDENFTLDASVDSRSVAAYLPRTLQAKVLADKSELKDLYEDLNVQVLNEATILQKFVLAEFDNMPITQKEAVVKSILEKWNVLRLSDGLLEVLRETAFVKRKHNNQSEVVYVKPGQLFDPRNGLFSAIFDKDRSQFPAEEFASDNALNMLEEVGLCTEIDKDTFLKCAWIVEGELDVAKGSKLLEYFADNFDKFYDGAEFVNKLAEIKCVPAELEGQRASLYRFAEIAAPKDRNLSFKVMPVMSATCAPPQVMFSSLGIVSPPPISIVLRQIRELTEDDGILDQWSYNHSSAEQVFSDLFSFLQDHYSDLSPRIKEALAERPLVPIGSAFVKSSRLFFRLTKDLAPFFYEVPRAFGAYDILLRSLGVRDSPKSDDYAVSLAELNTEIGTAKLNANELNSVVEVVSLAASDKSGNQANEEIFAPNQYGRLTKVSNLMQNDCPWLVHCGRIDVDQINLVHPKISKDICGELQIKCMSERVVETLDTNIELKEILMSMNSLGNTQNMMKSKEFLDTLRTLSPRSQIARVEKIQDFNICEVESIQTRFLVLNDTGRPVADVTNRRFKGGPVCFINKNQVLLTQLPPGISAELAIATSLCEHFRIERKHLAGISALLASQNENVEEVKKMMGLFDDKNHDELLRGEPGYTLVETDLELVEIKPLKSFKNSEIVAVRESNNSSQLVYGIVCDKQDSSSMSRLRVRVGSNKEVTFLSSQVYSLKGGSKGKYVSTPPDLASYNLSGDNSTLLRPLHNGDVESSLHPDPEDLGQVGKDEILRAVQDLLISADLNLNDDAAKMLDSNLALKEQLAKKSSKIESVKNLSRRALKGIDSFLCPITREPFEDPVICCDGHTYERAAIEMWLRSNSRSPKTNQPLPSTDLIPNHSLRSSIEAITEMTNDLKNFAGDDFDIDEHG</sequence>
<evidence type="ECO:0000313" key="4">
    <source>
        <dbReference type="EMBL" id="CAE0471312.1"/>
    </source>
</evidence>
<dbReference type="InterPro" id="IPR013083">
    <property type="entry name" value="Znf_RING/FYVE/PHD"/>
</dbReference>
<dbReference type="SMART" id="SM00165">
    <property type="entry name" value="UBA"/>
    <property type="match status" value="1"/>
</dbReference>
<dbReference type="PANTHER" id="PTHR15600">
    <property type="entry name" value="SACSIN"/>
    <property type="match status" value="1"/>
</dbReference>
<dbReference type="SUPFAM" id="SSF57850">
    <property type="entry name" value="RING/U-box"/>
    <property type="match status" value="1"/>
</dbReference>
<dbReference type="CDD" id="cd16655">
    <property type="entry name" value="RING-Ubox_WDSUB1-like"/>
    <property type="match status" value="1"/>
</dbReference>
<dbReference type="Pfam" id="PF22562">
    <property type="entry name" value="UBA_7"/>
    <property type="match status" value="1"/>
</dbReference>
<dbReference type="Gene3D" id="1.10.8.10">
    <property type="entry name" value="DNA helicase RuvA subunit, C-terminal domain"/>
    <property type="match status" value="1"/>
</dbReference>
<dbReference type="PROSITE" id="PS51698">
    <property type="entry name" value="U_BOX"/>
    <property type="match status" value="1"/>
</dbReference>
<dbReference type="InterPro" id="IPR052972">
    <property type="entry name" value="Sacsin_chaperone_reg"/>
</dbReference>
<feature type="domain" description="U-box" evidence="3">
    <location>
        <begin position="4803"/>
        <end position="4876"/>
    </location>
</feature>
<dbReference type="InterPro" id="IPR036890">
    <property type="entry name" value="HATPase_C_sf"/>
</dbReference>
<reference evidence="4" key="1">
    <citation type="submission" date="2021-01" db="EMBL/GenBank/DDBJ databases">
        <authorList>
            <person name="Corre E."/>
            <person name="Pelletier E."/>
            <person name="Niang G."/>
            <person name="Scheremetjew M."/>
            <person name="Finn R."/>
            <person name="Kale V."/>
            <person name="Holt S."/>
            <person name="Cochrane G."/>
            <person name="Meng A."/>
            <person name="Brown T."/>
            <person name="Cohen L."/>
        </authorList>
    </citation>
    <scope>NUCLEOTIDE SEQUENCE</scope>
    <source>
        <strain evidence="4">MM31A-1</strain>
    </source>
</reference>
<dbReference type="GO" id="GO:0030544">
    <property type="term" value="F:Hsp70 protein binding"/>
    <property type="evidence" value="ECO:0007669"/>
    <property type="project" value="TreeGrafter"/>
</dbReference>
<organism evidence="4">
    <name type="scientific">Chaetoceros debilis</name>
    <dbReference type="NCBI Taxonomy" id="122233"/>
    <lineage>
        <taxon>Eukaryota</taxon>
        <taxon>Sar</taxon>
        <taxon>Stramenopiles</taxon>
        <taxon>Ochrophyta</taxon>
        <taxon>Bacillariophyta</taxon>
        <taxon>Coscinodiscophyceae</taxon>
        <taxon>Chaetocerotophycidae</taxon>
        <taxon>Chaetocerotales</taxon>
        <taxon>Chaetocerotaceae</taxon>
        <taxon>Chaetoceros</taxon>
    </lineage>
</organism>
<name>A0A7S3QAL4_9STRA</name>
<dbReference type="NCBIfam" id="NF047352">
    <property type="entry name" value="P_loop_sacsin"/>
    <property type="match status" value="2"/>
</dbReference>
<dbReference type="GO" id="GO:0016567">
    <property type="term" value="P:protein ubiquitination"/>
    <property type="evidence" value="ECO:0007669"/>
    <property type="project" value="InterPro"/>
</dbReference>
<dbReference type="PANTHER" id="PTHR15600:SF42">
    <property type="entry name" value="SACSIN"/>
    <property type="match status" value="1"/>
</dbReference>
<feature type="region of interest" description="Disordered" evidence="1">
    <location>
        <begin position="3767"/>
        <end position="3869"/>
    </location>
</feature>
<dbReference type="SUPFAM" id="SSF46934">
    <property type="entry name" value="UBA-like"/>
    <property type="match status" value="1"/>
</dbReference>
<evidence type="ECO:0000256" key="1">
    <source>
        <dbReference type="SAM" id="MobiDB-lite"/>
    </source>
</evidence>
<gene>
    <name evidence="4" type="ORF">CDEB00056_LOCUS16165</name>
</gene>
<proteinExistence type="predicted"/>
<accession>A0A7S3QAL4</accession>
<feature type="compositionally biased region" description="Basic and acidic residues" evidence="1">
    <location>
        <begin position="3800"/>
        <end position="3810"/>
    </location>
</feature>
<dbReference type="EMBL" id="HBIO01021014">
    <property type="protein sequence ID" value="CAE0471312.1"/>
    <property type="molecule type" value="Transcribed_RNA"/>
</dbReference>
<dbReference type="InterPro" id="IPR003613">
    <property type="entry name" value="Ubox_domain"/>
</dbReference>
<evidence type="ECO:0000259" key="2">
    <source>
        <dbReference type="PROSITE" id="PS50030"/>
    </source>
</evidence>
<dbReference type="InterPro" id="IPR058210">
    <property type="entry name" value="SACS/Nov_dom"/>
</dbReference>
<feature type="compositionally biased region" description="Polar residues" evidence="1">
    <location>
        <begin position="3767"/>
        <end position="3780"/>
    </location>
</feature>
<feature type="domain" description="UBA" evidence="2">
    <location>
        <begin position="603"/>
        <end position="643"/>
    </location>
</feature>
<dbReference type="InterPro" id="IPR015940">
    <property type="entry name" value="UBA"/>
</dbReference>
<dbReference type="GO" id="GO:0004842">
    <property type="term" value="F:ubiquitin-protein transferase activity"/>
    <property type="evidence" value="ECO:0007669"/>
    <property type="project" value="InterPro"/>
</dbReference>
<protein>
    <submittedName>
        <fullName evidence="4">Uncharacterized protein</fullName>
    </submittedName>
</protein>
<dbReference type="Gene3D" id="3.30.40.10">
    <property type="entry name" value="Zinc/RING finger domain, C3HC4 (zinc finger)"/>
    <property type="match status" value="1"/>
</dbReference>
<feature type="compositionally biased region" description="Polar residues" evidence="1">
    <location>
        <begin position="3831"/>
        <end position="3842"/>
    </location>
</feature>
<dbReference type="SMART" id="SM00504">
    <property type="entry name" value="Ubox"/>
    <property type="match status" value="1"/>
</dbReference>
<evidence type="ECO:0000259" key="3">
    <source>
        <dbReference type="PROSITE" id="PS51698"/>
    </source>
</evidence>